<feature type="domain" description="Response regulatory" evidence="8">
    <location>
        <begin position="30"/>
        <end position="146"/>
    </location>
</feature>
<dbReference type="InterPro" id="IPR058245">
    <property type="entry name" value="NreC/VraR/RcsB-like_REC"/>
</dbReference>
<dbReference type="PROSITE" id="PS00622">
    <property type="entry name" value="HTH_LUXR_1"/>
    <property type="match status" value="1"/>
</dbReference>
<sequence>MATDFRKPAPQAGSASSSTPPMMRTAGTIRIVVADDHPVVRFGVKNMLQSEPGFEVVGEAEDGDVAITQTLELEPDILLLDLAMPRLPGLEAMRAIMSRSPRVKIILLTSTISTQQVIEALQIGARGIVLKDSVADDLTESLKAVLSGDYWIGGQRVANLLAALHELMQQAAAVPERKTYGLTPRELEVVTCIVEGCSNKDIAKQFSISEETVKRHLSNVFDKTGVSTRLELALFAISHKLVDLDA</sequence>
<dbReference type="CDD" id="cd06170">
    <property type="entry name" value="LuxR_C_like"/>
    <property type="match status" value="1"/>
</dbReference>
<keyword evidence="3" id="KW-0238">DNA-binding</keyword>
<dbReference type="GO" id="GO:0006355">
    <property type="term" value="P:regulation of DNA-templated transcription"/>
    <property type="evidence" value="ECO:0007669"/>
    <property type="project" value="InterPro"/>
</dbReference>
<dbReference type="SUPFAM" id="SSF46894">
    <property type="entry name" value="C-terminal effector domain of the bipartite response regulators"/>
    <property type="match status" value="1"/>
</dbReference>
<feature type="domain" description="HTH luxR-type" evidence="7">
    <location>
        <begin position="175"/>
        <end position="240"/>
    </location>
</feature>
<dbReference type="PANTHER" id="PTHR43214">
    <property type="entry name" value="TWO-COMPONENT RESPONSE REGULATOR"/>
    <property type="match status" value="1"/>
</dbReference>
<dbReference type="InterPro" id="IPR016032">
    <property type="entry name" value="Sig_transdc_resp-reg_C-effctor"/>
</dbReference>
<evidence type="ECO:0000256" key="6">
    <source>
        <dbReference type="SAM" id="MobiDB-lite"/>
    </source>
</evidence>
<keyword evidence="2" id="KW-0805">Transcription regulation</keyword>
<dbReference type="InterPro" id="IPR039420">
    <property type="entry name" value="WalR-like"/>
</dbReference>
<dbReference type="Proteomes" id="UP000236728">
    <property type="component" value="Unassembled WGS sequence"/>
</dbReference>
<dbReference type="GO" id="GO:0000160">
    <property type="term" value="P:phosphorelay signal transduction system"/>
    <property type="evidence" value="ECO:0007669"/>
    <property type="project" value="InterPro"/>
</dbReference>
<proteinExistence type="predicted"/>
<dbReference type="InterPro" id="IPR000792">
    <property type="entry name" value="Tscrpt_reg_LuxR_C"/>
</dbReference>
<dbReference type="PROSITE" id="PS50043">
    <property type="entry name" value="HTH_LUXR_2"/>
    <property type="match status" value="1"/>
</dbReference>
<dbReference type="SMART" id="SM00448">
    <property type="entry name" value="REC"/>
    <property type="match status" value="1"/>
</dbReference>
<dbReference type="SUPFAM" id="SSF52172">
    <property type="entry name" value="CheY-like"/>
    <property type="match status" value="1"/>
</dbReference>
<dbReference type="Gene3D" id="3.40.50.2300">
    <property type="match status" value="1"/>
</dbReference>
<dbReference type="GO" id="GO:0003677">
    <property type="term" value="F:DNA binding"/>
    <property type="evidence" value="ECO:0007669"/>
    <property type="project" value="UniProtKB-KW"/>
</dbReference>
<feature type="region of interest" description="Disordered" evidence="6">
    <location>
        <begin position="1"/>
        <end position="22"/>
    </location>
</feature>
<dbReference type="EMBL" id="FNVA01000002">
    <property type="protein sequence ID" value="SEF95507.1"/>
    <property type="molecule type" value="Genomic_DNA"/>
</dbReference>
<dbReference type="PRINTS" id="PR00038">
    <property type="entry name" value="HTHLUXR"/>
</dbReference>
<dbReference type="PANTHER" id="PTHR43214:SF41">
    <property type="entry name" value="NITRATE_NITRITE RESPONSE REGULATOR PROTEIN NARP"/>
    <property type="match status" value="1"/>
</dbReference>
<name>A0A1H5W9M9_9BACT</name>
<evidence type="ECO:0000259" key="7">
    <source>
        <dbReference type="PROSITE" id="PS50043"/>
    </source>
</evidence>
<keyword evidence="1 5" id="KW-0597">Phosphoprotein</keyword>
<dbReference type="Pfam" id="PF00196">
    <property type="entry name" value="GerE"/>
    <property type="match status" value="1"/>
</dbReference>
<evidence type="ECO:0000256" key="1">
    <source>
        <dbReference type="ARBA" id="ARBA00022553"/>
    </source>
</evidence>
<dbReference type="InterPro" id="IPR011006">
    <property type="entry name" value="CheY-like_superfamily"/>
</dbReference>
<gene>
    <name evidence="9" type="ORF">SAMN05421819_1472</name>
</gene>
<organism evidence="9 10">
    <name type="scientific">Bryocella elongata</name>
    <dbReference type="NCBI Taxonomy" id="863522"/>
    <lineage>
        <taxon>Bacteria</taxon>
        <taxon>Pseudomonadati</taxon>
        <taxon>Acidobacteriota</taxon>
        <taxon>Terriglobia</taxon>
        <taxon>Terriglobales</taxon>
        <taxon>Acidobacteriaceae</taxon>
        <taxon>Bryocella</taxon>
    </lineage>
</organism>
<evidence type="ECO:0000313" key="10">
    <source>
        <dbReference type="Proteomes" id="UP000236728"/>
    </source>
</evidence>
<dbReference type="Pfam" id="PF00072">
    <property type="entry name" value="Response_reg"/>
    <property type="match status" value="1"/>
</dbReference>
<dbReference type="SMART" id="SM00421">
    <property type="entry name" value="HTH_LUXR"/>
    <property type="match status" value="1"/>
</dbReference>
<reference evidence="9 10" key="1">
    <citation type="submission" date="2016-10" db="EMBL/GenBank/DDBJ databases">
        <authorList>
            <person name="de Groot N.N."/>
        </authorList>
    </citation>
    <scope>NUCLEOTIDE SEQUENCE [LARGE SCALE GENOMIC DNA]</scope>
    <source>
        <strain evidence="9 10">DSM 22489</strain>
    </source>
</reference>
<dbReference type="AlphaFoldDB" id="A0A1H5W9M9"/>
<accession>A0A1H5W9M9</accession>
<evidence type="ECO:0000313" key="9">
    <source>
        <dbReference type="EMBL" id="SEF95507.1"/>
    </source>
</evidence>
<dbReference type="InterPro" id="IPR001789">
    <property type="entry name" value="Sig_transdc_resp-reg_receiver"/>
</dbReference>
<evidence type="ECO:0000256" key="3">
    <source>
        <dbReference type="ARBA" id="ARBA00023125"/>
    </source>
</evidence>
<keyword evidence="4" id="KW-0804">Transcription</keyword>
<dbReference type="PROSITE" id="PS50110">
    <property type="entry name" value="RESPONSE_REGULATORY"/>
    <property type="match status" value="1"/>
</dbReference>
<dbReference type="CDD" id="cd17535">
    <property type="entry name" value="REC_NarL-like"/>
    <property type="match status" value="1"/>
</dbReference>
<evidence type="ECO:0000256" key="4">
    <source>
        <dbReference type="ARBA" id="ARBA00023163"/>
    </source>
</evidence>
<protein>
    <submittedName>
        <fullName evidence="9">Two component transcriptional regulator, LuxR family</fullName>
    </submittedName>
</protein>
<feature type="modified residue" description="4-aspartylphosphate" evidence="5">
    <location>
        <position position="81"/>
    </location>
</feature>
<keyword evidence="10" id="KW-1185">Reference proteome</keyword>
<evidence type="ECO:0000256" key="2">
    <source>
        <dbReference type="ARBA" id="ARBA00023015"/>
    </source>
</evidence>
<evidence type="ECO:0000259" key="8">
    <source>
        <dbReference type="PROSITE" id="PS50110"/>
    </source>
</evidence>
<evidence type="ECO:0000256" key="5">
    <source>
        <dbReference type="PROSITE-ProRule" id="PRU00169"/>
    </source>
</evidence>